<dbReference type="AlphaFoldDB" id="A0A284RBA6"/>
<organism evidence="2 3">
    <name type="scientific">Armillaria ostoyae</name>
    <name type="common">Armillaria root rot fungus</name>
    <dbReference type="NCBI Taxonomy" id="47428"/>
    <lineage>
        <taxon>Eukaryota</taxon>
        <taxon>Fungi</taxon>
        <taxon>Dikarya</taxon>
        <taxon>Basidiomycota</taxon>
        <taxon>Agaricomycotina</taxon>
        <taxon>Agaricomycetes</taxon>
        <taxon>Agaricomycetidae</taxon>
        <taxon>Agaricales</taxon>
        <taxon>Marasmiineae</taxon>
        <taxon>Physalacriaceae</taxon>
        <taxon>Armillaria</taxon>
    </lineage>
</organism>
<name>A0A284RBA6_ARMOS</name>
<accession>A0A284RBA6</accession>
<dbReference type="Proteomes" id="UP000219338">
    <property type="component" value="Unassembled WGS sequence"/>
</dbReference>
<evidence type="ECO:0000313" key="2">
    <source>
        <dbReference type="EMBL" id="SJL06036.1"/>
    </source>
</evidence>
<dbReference type="OrthoDB" id="3002106at2759"/>
<feature type="region of interest" description="Disordered" evidence="1">
    <location>
        <begin position="68"/>
        <end position="111"/>
    </location>
</feature>
<reference evidence="3" key="1">
    <citation type="journal article" date="2017" name="Nat. Ecol. Evol.">
        <title>Genome expansion and lineage-specific genetic innovations in the forest pathogenic fungi Armillaria.</title>
        <authorList>
            <person name="Sipos G."/>
            <person name="Prasanna A.N."/>
            <person name="Walter M.C."/>
            <person name="O'Connor E."/>
            <person name="Balint B."/>
            <person name="Krizsan K."/>
            <person name="Kiss B."/>
            <person name="Hess J."/>
            <person name="Varga T."/>
            <person name="Slot J."/>
            <person name="Riley R."/>
            <person name="Boka B."/>
            <person name="Rigling D."/>
            <person name="Barry K."/>
            <person name="Lee J."/>
            <person name="Mihaltcheva S."/>
            <person name="LaButti K."/>
            <person name="Lipzen A."/>
            <person name="Waldron R."/>
            <person name="Moloney N.M."/>
            <person name="Sperisen C."/>
            <person name="Kredics L."/>
            <person name="Vagvoelgyi C."/>
            <person name="Patrignani A."/>
            <person name="Fitzpatrick D."/>
            <person name="Nagy I."/>
            <person name="Doyle S."/>
            <person name="Anderson J.B."/>
            <person name="Grigoriev I.V."/>
            <person name="Gueldener U."/>
            <person name="Muensterkoetter M."/>
            <person name="Nagy L.G."/>
        </authorList>
    </citation>
    <scope>NUCLEOTIDE SEQUENCE [LARGE SCALE GENOMIC DNA]</scope>
    <source>
        <strain evidence="3">C18/9</strain>
    </source>
</reference>
<sequence>MSERFEQFCFENVCIPHFDCKDSDSSYPWSAFGIVPPADEPTRNPIYPPSLSRPQRISVDLRSKRYSYDSVSSQSSNESPLLSDTSSRRSSMDVAYNKSNRSKDRKRKARSSIIYKKSGQDICPSVDTNLTATAPASKPNLLSFIFVSAWAWTVGAAASRRRLSSRRRSLKPLQLVSRHCDHPLRPWHLFLMFLWSSPLKPILVLAGQQVDERGGTCGPSSLAALAGSLRDHWKSLVDEGFLFALFRFYRFLLGFLFELCNLATPTRLRASLVL</sequence>
<evidence type="ECO:0000313" key="3">
    <source>
        <dbReference type="Proteomes" id="UP000219338"/>
    </source>
</evidence>
<dbReference type="EMBL" id="FUEG01000006">
    <property type="protein sequence ID" value="SJL06036.1"/>
    <property type="molecule type" value="Genomic_DNA"/>
</dbReference>
<protein>
    <submittedName>
        <fullName evidence="2">Uncharacterized protein</fullName>
    </submittedName>
</protein>
<gene>
    <name evidence="2" type="ORF">ARMOST_09372</name>
</gene>
<feature type="compositionally biased region" description="Low complexity" evidence="1">
    <location>
        <begin position="68"/>
        <end position="83"/>
    </location>
</feature>
<evidence type="ECO:0000256" key="1">
    <source>
        <dbReference type="SAM" id="MobiDB-lite"/>
    </source>
</evidence>
<keyword evidence="3" id="KW-1185">Reference proteome</keyword>
<proteinExistence type="predicted"/>